<feature type="region of interest" description="Disordered" evidence="1">
    <location>
        <begin position="1"/>
        <end position="20"/>
    </location>
</feature>
<reference evidence="2" key="1">
    <citation type="journal article" date="2019" name="bioRxiv">
        <title>The Genome of the Zebra Mussel, Dreissena polymorpha: A Resource for Invasive Species Research.</title>
        <authorList>
            <person name="McCartney M.A."/>
            <person name="Auch B."/>
            <person name="Kono T."/>
            <person name="Mallez S."/>
            <person name="Zhang Y."/>
            <person name="Obille A."/>
            <person name="Becker A."/>
            <person name="Abrahante J.E."/>
            <person name="Garbe J."/>
            <person name="Badalamenti J.P."/>
            <person name="Herman A."/>
            <person name="Mangelson H."/>
            <person name="Liachko I."/>
            <person name="Sullivan S."/>
            <person name="Sone E.D."/>
            <person name="Koren S."/>
            <person name="Silverstein K.A.T."/>
            <person name="Beckman K.B."/>
            <person name="Gohl D.M."/>
        </authorList>
    </citation>
    <scope>NUCLEOTIDE SEQUENCE</scope>
    <source>
        <strain evidence="2">Duluth1</strain>
        <tissue evidence="2">Whole animal</tissue>
    </source>
</reference>
<proteinExistence type="predicted"/>
<gene>
    <name evidence="2" type="ORF">DPMN_106940</name>
</gene>
<evidence type="ECO:0000313" key="2">
    <source>
        <dbReference type="EMBL" id="KAH3833628.1"/>
    </source>
</evidence>
<evidence type="ECO:0000256" key="1">
    <source>
        <dbReference type="SAM" id="MobiDB-lite"/>
    </source>
</evidence>
<protein>
    <submittedName>
        <fullName evidence="2">Uncharacterized protein</fullName>
    </submittedName>
</protein>
<dbReference type="AlphaFoldDB" id="A0A9D4K5Y3"/>
<keyword evidence="3" id="KW-1185">Reference proteome</keyword>
<sequence length="88" mass="9803">MDNAVTDENPGRSVGTGGQHGRLAKCEPYMCMLYTTGKGKYKNKAKDTDVWNSNAAELNLESGPKSKTRYEGIRTVRQEERLGNKRHG</sequence>
<dbReference type="Proteomes" id="UP000828390">
    <property type="component" value="Unassembled WGS sequence"/>
</dbReference>
<comment type="caution">
    <text evidence="2">The sequence shown here is derived from an EMBL/GenBank/DDBJ whole genome shotgun (WGS) entry which is preliminary data.</text>
</comment>
<organism evidence="2 3">
    <name type="scientific">Dreissena polymorpha</name>
    <name type="common">Zebra mussel</name>
    <name type="synonym">Mytilus polymorpha</name>
    <dbReference type="NCBI Taxonomy" id="45954"/>
    <lineage>
        <taxon>Eukaryota</taxon>
        <taxon>Metazoa</taxon>
        <taxon>Spiralia</taxon>
        <taxon>Lophotrochozoa</taxon>
        <taxon>Mollusca</taxon>
        <taxon>Bivalvia</taxon>
        <taxon>Autobranchia</taxon>
        <taxon>Heteroconchia</taxon>
        <taxon>Euheterodonta</taxon>
        <taxon>Imparidentia</taxon>
        <taxon>Neoheterodontei</taxon>
        <taxon>Myida</taxon>
        <taxon>Dreissenoidea</taxon>
        <taxon>Dreissenidae</taxon>
        <taxon>Dreissena</taxon>
    </lineage>
</organism>
<accession>A0A9D4K5Y3</accession>
<name>A0A9D4K5Y3_DREPO</name>
<reference evidence="2" key="2">
    <citation type="submission" date="2020-11" db="EMBL/GenBank/DDBJ databases">
        <authorList>
            <person name="McCartney M.A."/>
            <person name="Auch B."/>
            <person name="Kono T."/>
            <person name="Mallez S."/>
            <person name="Becker A."/>
            <person name="Gohl D.M."/>
            <person name="Silverstein K.A.T."/>
            <person name="Koren S."/>
            <person name="Bechman K.B."/>
            <person name="Herman A."/>
            <person name="Abrahante J.E."/>
            <person name="Garbe J."/>
        </authorList>
    </citation>
    <scope>NUCLEOTIDE SEQUENCE</scope>
    <source>
        <strain evidence="2">Duluth1</strain>
        <tissue evidence="2">Whole animal</tissue>
    </source>
</reference>
<evidence type="ECO:0000313" key="3">
    <source>
        <dbReference type="Proteomes" id="UP000828390"/>
    </source>
</evidence>
<dbReference type="EMBL" id="JAIWYP010000004">
    <property type="protein sequence ID" value="KAH3833628.1"/>
    <property type="molecule type" value="Genomic_DNA"/>
</dbReference>